<feature type="compositionally biased region" description="Low complexity" evidence="1">
    <location>
        <begin position="45"/>
        <end position="70"/>
    </location>
</feature>
<feature type="region of interest" description="Disordered" evidence="1">
    <location>
        <begin position="505"/>
        <end position="524"/>
    </location>
</feature>
<reference evidence="2" key="1">
    <citation type="journal article" date="2021" name="Proc. Natl. Acad. Sci. U.S.A.">
        <title>Three genomes in the algal genus Volvox reveal the fate of a haploid sex-determining region after a transition to homothallism.</title>
        <authorList>
            <person name="Yamamoto K."/>
            <person name="Hamaji T."/>
            <person name="Kawai-Toyooka H."/>
            <person name="Matsuzaki R."/>
            <person name="Takahashi F."/>
            <person name="Nishimura Y."/>
            <person name="Kawachi M."/>
            <person name="Noguchi H."/>
            <person name="Minakuchi Y."/>
            <person name="Umen J.G."/>
            <person name="Toyoda A."/>
            <person name="Nozaki H."/>
        </authorList>
    </citation>
    <scope>NUCLEOTIDE SEQUENCE</scope>
    <source>
        <strain evidence="2">NIES-3780</strain>
    </source>
</reference>
<sequence>MSRSLSTEQLRGFWQPIAKHQVAFLPQFGRPEHIRLFPAPPAALPPSKSQSQSESQPQTWWQQNVAQQAAPPAPRRRHAYSRPGPSQCRSSGSEAIRNVSVGDATSASVGPGLGRLQTPRRRDGATPRRPGSGSDGAGTSRGGNGGGTSNHSRITPSYHGDDDDVNDGGYGDTAGGYEFGSGGDGGGSDFSDDDGGGGSEGPLHPTMGEELRELERLYGAADRTQSSYRSRQRWLDRRAAERETVYGPRHRDADVRLLALRRHLAAAGKLRRRGRFAPNDSLPRPSTWHKLPLATQRLILEERAAALFEAVGLPLPTGRRLYLAAPGLLCDISYGVAALLRALTAREGCSVESAAAMIANRPLLGELRADHLEATAAELSVWVSGDSGSSGGGLPLSLAMQRLTEEPSLAADGSMALIARCEALCEALALSRAEALQYMARQPRLMALDPRVIPTRVVAARRLMQLAAGRPAARQGSHGPEAPPPPPPLPSTTVAVGAAAVAITSGGAPSPSPPGHPPAPPPPSLLLCSGTQLAACLTVLQRLLGLPPPVAAAMLAAQPALALQPPAALAAACEFLAANLGQVAFARASSMAVATGASSATTADVFETRSSREQRQQSNGPSSTYSISNGKQRRRLLQPTPPPQLLQQQQQQQQHQQQPQQQHKQQQQQQQQHKQLSLPPLQVLRLVQKCPDVLLLEPRRAATALDVLTRILKDAATDGNLSADACGHEVGSFDCDEEAGLAAEGEDEWFQAEARAGLPAVDRTSRWARQAAISMAMRAPRLLLCRLIPSIQAGGGDRVAATPARSRQTTIMSLVKAINEAQRKQRIDAPALALDSPHWPRPLVALPQVYEAGVVAPAAGDVSGASVLDGPGGRAFVHSNESALTAAAAAAGVGPVPIDLGLREAELSCILLPGRSAPPESEVPAWQSDGAASYGAPGLSESSDGDAWNGGVGGSGDAAFIRSRLWRQVLTVEPGLLLVPSTQLSATVEALCAWMAVPADALSYYLLPSDVARLPSAVRRGGELNSTEGELEQEEPSSSGALVRLRRNHVALLTRRAETLQRAGYHLWRWLSGGAAASAADIAAVLRAQPGLLYDDATMRTCGCVLHALLGERAAEPGGGAGAFMADATKEVASELPDWARVSPPGDADPWVGKGWAFGAVKDVSSSSSPPPPSMPAAAASLLMQFAGEVLSEGVLQLLAVAPMAVGTEAAMATEACLAGAPEMTHGDAIRRGRLGVGPMVADGGGPGGGMRLDRAVGMLAKLLGIGRLAAAALVLATRGSSALLVEGLSPDAVANVERAMLAIRRGGAWRREMRRYLNGSTSYGGAGFSERGLQGGESLEAVSASAQELLVVLREWRRVARLEALEAAGLQDAASFAMVLQLPEDEWRDLALRLQLPPSASLEN</sequence>
<proteinExistence type="predicted"/>
<feature type="region of interest" description="Disordered" evidence="1">
    <location>
        <begin position="468"/>
        <end position="493"/>
    </location>
</feature>
<feature type="compositionally biased region" description="Gly residues" evidence="1">
    <location>
        <begin position="133"/>
        <end position="148"/>
    </location>
</feature>
<feature type="region of interest" description="Disordered" evidence="1">
    <location>
        <begin position="920"/>
        <end position="948"/>
    </location>
</feature>
<accession>A0A8J4FAM8</accession>
<feature type="compositionally biased region" description="Polar residues" evidence="1">
    <location>
        <begin position="616"/>
        <end position="630"/>
    </location>
</feature>
<feature type="compositionally biased region" description="Gly residues" evidence="1">
    <location>
        <begin position="168"/>
        <end position="188"/>
    </location>
</feature>
<feature type="region of interest" description="Disordered" evidence="1">
    <location>
        <begin position="35"/>
        <end position="206"/>
    </location>
</feature>
<evidence type="ECO:0000313" key="3">
    <source>
        <dbReference type="Proteomes" id="UP000747399"/>
    </source>
</evidence>
<feature type="compositionally biased region" description="Pro residues" evidence="1">
    <location>
        <begin position="510"/>
        <end position="524"/>
    </location>
</feature>
<feature type="region of interest" description="Disordered" evidence="1">
    <location>
        <begin position="596"/>
        <end position="674"/>
    </location>
</feature>
<dbReference type="PANTHER" id="PTHR11202:SF22">
    <property type="entry name" value="PROTEIN ENABLED"/>
    <property type="match status" value="1"/>
</dbReference>
<keyword evidence="3" id="KW-1185">Reference proteome</keyword>
<dbReference type="Proteomes" id="UP000747399">
    <property type="component" value="Unassembled WGS sequence"/>
</dbReference>
<comment type="caution">
    <text evidence="2">The sequence shown here is derived from an EMBL/GenBank/DDBJ whole genome shotgun (WGS) entry which is preliminary data.</text>
</comment>
<dbReference type="EMBL" id="BNCO01000092">
    <property type="protein sequence ID" value="GIL66951.1"/>
    <property type="molecule type" value="Genomic_DNA"/>
</dbReference>
<protein>
    <submittedName>
        <fullName evidence="2">Uncharacterized protein</fullName>
    </submittedName>
</protein>
<feature type="compositionally biased region" description="Pro residues" evidence="1">
    <location>
        <begin position="481"/>
        <end position="490"/>
    </location>
</feature>
<dbReference type="GO" id="GO:0017124">
    <property type="term" value="F:SH3 domain binding"/>
    <property type="evidence" value="ECO:0007669"/>
    <property type="project" value="TreeGrafter"/>
</dbReference>
<evidence type="ECO:0000313" key="2">
    <source>
        <dbReference type="EMBL" id="GIL66951.1"/>
    </source>
</evidence>
<dbReference type="PANTHER" id="PTHR11202">
    <property type="entry name" value="SPROUTY-RELATED, EVH1 DOMAIN-CONTAINING PROTEIN FAMILY MEMBER"/>
    <property type="match status" value="1"/>
</dbReference>
<gene>
    <name evidence="2" type="ORF">Vafri_20463</name>
</gene>
<feature type="compositionally biased region" description="Low complexity" evidence="1">
    <location>
        <begin position="645"/>
        <end position="674"/>
    </location>
</feature>
<organism evidence="2 3">
    <name type="scientific">Volvox africanus</name>
    <dbReference type="NCBI Taxonomy" id="51714"/>
    <lineage>
        <taxon>Eukaryota</taxon>
        <taxon>Viridiplantae</taxon>
        <taxon>Chlorophyta</taxon>
        <taxon>core chlorophytes</taxon>
        <taxon>Chlorophyceae</taxon>
        <taxon>CS clade</taxon>
        <taxon>Chlamydomonadales</taxon>
        <taxon>Volvocaceae</taxon>
        <taxon>Volvox</taxon>
    </lineage>
</organism>
<name>A0A8J4FAM8_9CHLO</name>
<evidence type="ECO:0000256" key="1">
    <source>
        <dbReference type="SAM" id="MobiDB-lite"/>
    </source>
</evidence>
<feature type="compositionally biased region" description="Basic and acidic residues" evidence="1">
    <location>
        <begin position="606"/>
        <end position="615"/>
    </location>
</feature>